<dbReference type="EC" id="3.2.1.3" evidence="3"/>
<dbReference type="PANTHER" id="PTHR31616">
    <property type="entry name" value="TREHALASE"/>
    <property type="match status" value="1"/>
</dbReference>
<keyword evidence="4 12" id="KW-0732">Signal</keyword>
<evidence type="ECO:0000256" key="2">
    <source>
        <dbReference type="ARBA" id="ARBA00006188"/>
    </source>
</evidence>
<dbReference type="GO" id="GO:0004339">
    <property type="term" value="F:glucan 1,4-alpha-glucosidase activity"/>
    <property type="evidence" value="ECO:0007669"/>
    <property type="project" value="UniProtKB-EC"/>
</dbReference>
<dbReference type="FunFam" id="1.50.10.10:FF:000018">
    <property type="entry name" value="Glucoamylase"/>
    <property type="match status" value="1"/>
</dbReference>
<keyword evidence="8" id="KW-0326">Glycosidase</keyword>
<evidence type="ECO:0000313" key="15">
    <source>
        <dbReference type="Proteomes" id="UP001365542"/>
    </source>
</evidence>
<dbReference type="InterPro" id="IPR000165">
    <property type="entry name" value="Glucoamylase"/>
</dbReference>
<dbReference type="PRINTS" id="PR00736">
    <property type="entry name" value="GLHYDRLASE15"/>
</dbReference>
<keyword evidence="15" id="KW-1185">Reference proteome</keyword>
<evidence type="ECO:0000256" key="1">
    <source>
        <dbReference type="ARBA" id="ARBA00001863"/>
    </source>
</evidence>
<evidence type="ECO:0000256" key="6">
    <source>
        <dbReference type="ARBA" id="ARBA00023180"/>
    </source>
</evidence>
<protein>
    <recommendedName>
        <fullName evidence="3">glucan 1,4-alpha-glucosidase</fullName>
        <ecNumber evidence="3">3.2.1.3</ecNumber>
    </recommendedName>
    <alternativeName>
        <fullName evidence="11">1,4-alpha-D-glucan glucohydrolase</fullName>
    </alternativeName>
    <alternativeName>
        <fullName evidence="10">Glucan 1,4-alpha-glucosidase</fullName>
    </alternativeName>
</protein>
<dbReference type="EMBL" id="JAVHJO010000017">
    <property type="protein sequence ID" value="KAK6525232.1"/>
    <property type="molecule type" value="Genomic_DNA"/>
</dbReference>
<feature type="chain" id="PRO_5043653837" description="glucan 1,4-alpha-glucosidase" evidence="12">
    <location>
        <begin position="21"/>
        <end position="464"/>
    </location>
</feature>
<dbReference type="Proteomes" id="UP001365542">
    <property type="component" value="Unassembled WGS sequence"/>
</dbReference>
<dbReference type="Pfam" id="PF00723">
    <property type="entry name" value="Glyco_hydro_15"/>
    <property type="match status" value="1"/>
</dbReference>
<keyword evidence="9" id="KW-0624">Polysaccharide degradation</keyword>
<dbReference type="Gene3D" id="1.50.10.10">
    <property type="match status" value="1"/>
</dbReference>
<evidence type="ECO:0000259" key="13">
    <source>
        <dbReference type="Pfam" id="PF00723"/>
    </source>
</evidence>
<evidence type="ECO:0000256" key="4">
    <source>
        <dbReference type="ARBA" id="ARBA00022729"/>
    </source>
</evidence>
<sequence length="464" mass="50710">MRFVSSTVGALCLLCTFTDAAVIQRRSNFNSWLSSEYNYAEAALKRNIGSASNTKLGRGVIIASPSTSSPNYYYQWIRDASCVMEHIVENYLEEGQDLEYITDWVEVQKTLQRLDNPSGGYTTGGLGEPKFKVDNTAYTDSWGRPQRDGPALRASTLMRFATKYLSTDGNYVRSKLYDSAPQGQSQTIIKADLDYVVSSWSQSSFDLWEEIQGQHYFTIIVSYRAMVEGAQFAKLMGDNVAADMYSNTANSMVDTIKGFWQADKGYIVETHNIQGRSGLDCGVLLGALRAPYIFVPGSTEVLATTEAMIAAFEGMYPINKNDGGPGVGIGRYPEDTYDGVSTSSKGNPWFICTATVAHTLYAAAEQFKSSNSVNVTPASLNLFKRAFPSAGTGTFNAGSQEFDNIVNGLKSLGDGFLNIVQKHVAQGGGMSEQFDKNTGFNQGARDLTWSYEAVLGAIKARGRL</sequence>
<dbReference type="InterPro" id="IPR012341">
    <property type="entry name" value="6hp_glycosidase-like_sf"/>
</dbReference>
<comment type="similarity">
    <text evidence="2">Belongs to the glycosyl hydrolase 15 family.</text>
</comment>
<evidence type="ECO:0000313" key="14">
    <source>
        <dbReference type="EMBL" id="KAK6525232.1"/>
    </source>
</evidence>
<comment type="caution">
    <text evidence="14">The sequence shown here is derived from an EMBL/GenBank/DDBJ whole genome shotgun (WGS) entry which is preliminary data.</text>
</comment>
<dbReference type="SUPFAM" id="SSF48208">
    <property type="entry name" value="Six-hairpin glycosidases"/>
    <property type="match status" value="1"/>
</dbReference>
<keyword evidence="6" id="KW-0325">Glycoprotein</keyword>
<reference evidence="14 15" key="1">
    <citation type="submission" date="2019-10" db="EMBL/GenBank/DDBJ databases">
        <authorList>
            <person name="Palmer J.M."/>
        </authorList>
    </citation>
    <scope>NUCLEOTIDE SEQUENCE [LARGE SCALE GENOMIC DNA]</scope>
    <source>
        <strain evidence="14 15">TWF694</strain>
    </source>
</reference>
<dbReference type="PANTHER" id="PTHR31616:SF9">
    <property type="entry name" value="GLUCOAMYLASE, INTRACELLULAR SPORULATION-SPECIFIC"/>
    <property type="match status" value="1"/>
</dbReference>
<evidence type="ECO:0000256" key="9">
    <source>
        <dbReference type="ARBA" id="ARBA00023326"/>
    </source>
</evidence>
<dbReference type="InterPro" id="IPR011613">
    <property type="entry name" value="GH15-like"/>
</dbReference>
<organism evidence="14 15">
    <name type="scientific">Orbilia ellipsospora</name>
    <dbReference type="NCBI Taxonomy" id="2528407"/>
    <lineage>
        <taxon>Eukaryota</taxon>
        <taxon>Fungi</taxon>
        <taxon>Dikarya</taxon>
        <taxon>Ascomycota</taxon>
        <taxon>Pezizomycotina</taxon>
        <taxon>Orbiliomycetes</taxon>
        <taxon>Orbiliales</taxon>
        <taxon>Orbiliaceae</taxon>
        <taxon>Orbilia</taxon>
    </lineage>
</organism>
<feature type="domain" description="GH15-like" evidence="13">
    <location>
        <begin position="43"/>
        <end position="458"/>
    </location>
</feature>
<evidence type="ECO:0000256" key="12">
    <source>
        <dbReference type="SAM" id="SignalP"/>
    </source>
</evidence>
<evidence type="ECO:0000256" key="7">
    <source>
        <dbReference type="ARBA" id="ARBA00023277"/>
    </source>
</evidence>
<keyword evidence="7" id="KW-0119">Carbohydrate metabolism</keyword>
<dbReference type="InterPro" id="IPR008928">
    <property type="entry name" value="6-hairpin_glycosidase_sf"/>
</dbReference>
<name>A0AAV9WSX4_9PEZI</name>
<feature type="signal peptide" evidence="12">
    <location>
        <begin position="1"/>
        <end position="20"/>
    </location>
</feature>
<evidence type="ECO:0000256" key="8">
    <source>
        <dbReference type="ARBA" id="ARBA00023295"/>
    </source>
</evidence>
<dbReference type="GO" id="GO:0000272">
    <property type="term" value="P:polysaccharide catabolic process"/>
    <property type="evidence" value="ECO:0007669"/>
    <property type="project" value="UniProtKB-KW"/>
</dbReference>
<keyword evidence="5" id="KW-0378">Hydrolase</keyword>
<accession>A0AAV9WSX4</accession>
<gene>
    <name evidence="14" type="ORF">TWF694_005378</name>
</gene>
<evidence type="ECO:0000256" key="11">
    <source>
        <dbReference type="ARBA" id="ARBA00033473"/>
    </source>
</evidence>
<evidence type="ECO:0000256" key="10">
    <source>
        <dbReference type="ARBA" id="ARBA00033442"/>
    </source>
</evidence>
<comment type="catalytic activity">
    <reaction evidence="1">
        <text>Hydrolysis of terminal (1-&gt;4)-linked alpha-D-glucose residues successively from non-reducing ends of the chains with release of beta-D-glucose.</text>
        <dbReference type="EC" id="3.2.1.3"/>
    </reaction>
</comment>
<evidence type="ECO:0000256" key="3">
    <source>
        <dbReference type="ARBA" id="ARBA00012593"/>
    </source>
</evidence>
<evidence type="ECO:0000256" key="5">
    <source>
        <dbReference type="ARBA" id="ARBA00022801"/>
    </source>
</evidence>
<dbReference type="GO" id="GO:0000324">
    <property type="term" value="C:fungal-type vacuole"/>
    <property type="evidence" value="ECO:0007669"/>
    <property type="project" value="TreeGrafter"/>
</dbReference>
<dbReference type="AlphaFoldDB" id="A0AAV9WSX4"/>
<proteinExistence type="inferred from homology"/>